<comment type="caution">
    <text evidence="2">The sequence shown here is derived from an EMBL/GenBank/DDBJ whole genome shotgun (WGS) entry which is preliminary data.</text>
</comment>
<dbReference type="AlphaFoldDB" id="C8PHX6"/>
<dbReference type="RefSeq" id="WP_005871338.1">
    <property type="nucleotide sequence ID" value="NZ_ACYG01000024.1"/>
</dbReference>
<dbReference type="EMBL" id="ACYG01000024">
    <property type="protein sequence ID" value="EEV17740.1"/>
    <property type="molecule type" value="Genomic_DNA"/>
</dbReference>
<dbReference type="STRING" id="824.CGRAC_1786"/>
<name>C8PHX6_9BACT</name>
<proteinExistence type="predicted"/>
<reference evidence="2 3" key="1">
    <citation type="submission" date="2009-07" db="EMBL/GenBank/DDBJ databases">
        <authorList>
            <person name="Madupu R."/>
            <person name="Sebastian Y."/>
            <person name="Durkin A.S."/>
            <person name="Torralba M."/>
            <person name="Methe B."/>
            <person name="Sutton G.G."/>
            <person name="Strausberg R.L."/>
            <person name="Nelson K.E."/>
        </authorList>
    </citation>
    <scope>NUCLEOTIDE SEQUENCE [LARGE SCALE GENOMIC DNA]</scope>
    <source>
        <strain evidence="2 3">RM3268</strain>
    </source>
</reference>
<feature type="chain" id="PRO_5002989997" evidence="1">
    <location>
        <begin position="20"/>
        <end position="128"/>
    </location>
</feature>
<protein>
    <submittedName>
        <fullName evidence="2">Uncharacterized protein</fullName>
    </submittedName>
</protein>
<accession>C8PHX6</accession>
<keyword evidence="3" id="KW-1185">Reference proteome</keyword>
<gene>
    <name evidence="2" type="ORF">CAMGR0001_0572</name>
</gene>
<feature type="signal peptide" evidence="1">
    <location>
        <begin position="1"/>
        <end position="19"/>
    </location>
</feature>
<evidence type="ECO:0000313" key="2">
    <source>
        <dbReference type="EMBL" id="EEV17740.1"/>
    </source>
</evidence>
<evidence type="ECO:0000313" key="3">
    <source>
        <dbReference type="Proteomes" id="UP000005709"/>
    </source>
</evidence>
<sequence length="128" mass="14153">MKKFILTLFGVFICSAAFAGDADAERCKALADAVNGHSHPETEDIKLGAATYEGDKFIVSMTLKNIIWDKVDPKIKQNFERVLRADRQKDVCATMKAGGLKHIGVRQFLQSGEKIADLTYTRSDCGLE</sequence>
<organism evidence="2 3">
    <name type="scientific">Campylobacter gracilis RM3268</name>
    <dbReference type="NCBI Taxonomy" id="553220"/>
    <lineage>
        <taxon>Bacteria</taxon>
        <taxon>Pseudomonadati</taxon>
        <taxon>Campylobacterota</taxon>
        <taxon>Epsilonproteobacteria</taxon>
        <taxon>Campylobacterales</taxon>
        <taxon>Campylobacteraceae</taxon>
        <taxon>Campylobacter</taxon>
    </lineage>
</organism>
<keyword evidence="1" id="KW-0732">Signal</keyword>
<evidence type="ECO:0000256" key="1">
    <source>
        <dbReference type="SAM" id="SignalP"/>
    </source>
</evidence>
<dbReference type="Proteomes" id="UP000005709">
    <property type="component" value="Unassembled WGS sequence"/>
</dbReference>